<dbReference type="AlphaFoldDB" id="A0A835QGL3"/>
<feature type="compositionally biased region" description="Pro residues" evidence="1">
    <location>
        <begin position="51"/>
        <end position="62"/>
    </location>
</feature>
<evidence type="ECO:0000313" key="3">
    <source>
        <dbReference type="Proteomes" id="UP000639772"/>
    </source>
</evidence>
<dbReference type="Proteomes" id="UP000639772">
    <property type="component" value="Unassembled WGS sequence"/>
</dbReference>
<accession>A0A835QGL3</accession>
<sequence>MATEPPLARLQHFGASAPSTIDLSRTRLGITAPHLSNSQCPSLSLFRPTATAPPPQPQPRPL</sequence>
<proteinExistence type="predicted"/>
<organism evidence="2 3">
    <name type="scientific">Vanilla planifolia</name>
    <name type="common">Vanilla</name>
    <dbReference type="NCBI Taxonomy" id="51239"/>
    <lineage>
        <taxon>Eukaryota</taxon>
        <taxon>Viridiplantae</taxon>
        <taxon>Streptophyta</taxon>
        <taxon>Embryophyta</taxon>
        <taxon>Tracheophyta</taxon>
        <taxon>Spermatophyta</taxon>
        <taxon>Magnoliopsida</taxon>
        <taxon>Liliopsida</taxon>
        <taxon>Asparagales</taxon>
        <taxon>Orchidaceae</taxon>
        <taxon>Vanilloideae</taxon>
        <taxon>Vanilleae</taxon>
        <taxon>Vanilla</taxon>
    </lineage>
</organism>
<evidence type="ECO:0000256" key="1">
    <source>
        <dbReference type="SAM" id="MobiDB-lite"/>
    </source>
</evidence>
<comment type="caution">
    <text evidence="2">The sequence shown here is derived from an EMBL/GenBank/DDBJ whole genome shotgun (WGS) entry which is preliminary data.</text>
</comment>
<evidence type="ECO:0000313" key="2">
    <source>
        <dbReference type="EMBL" id="KAG0471073.1"/>
    </source>
</evidence>
<protein>
    <submittedName>
        <fullName evidence="2">Uncharacterized protein</fullName>
    </submittedName>
</protein>
<dbReference type="EMBL" id="JADCNM010000008">
    <property type="protein sequence ID" value="KAG0471073.1"/>
    <property type="molecule type" value="Genomic_DNA"/>
</dbReference>
<gene>
    <name evidence="2" type="ORF">HPP92_015619</name>
</gene>
<reference evidence="2 3" key="1">
    <citation type="journal article" date="2020" name="Nat. Food">
        <title>A phased Vanilla planifolia genome enables genetic improvement of flavour and production.</title>
        <authorList>
            <person name="Hasing T."/>
            <person name="Tang H."/>
            <person name="Brym M."/>
            <person name="Khazi F."/>
            <person name="Huang T."/>
            <person name="Chambers A.H."/>
        </authorList>
    </citation>
    <scope>NUCLEOTIDE SEQUENCE [LARGE SCALE GENOMIC DNA]</scope>
    <source>
        <tissue evidence="2">Leaf</tissue>
    </source>
</reference>
<name>A0A835QGL3_VANPL</name>
<feature type="region of interest" description="Disordered" evidence="1">
    <location>
        <begin position="34"/>
        <end position="62"/>
    </location>
</feature>